<name>A0A937RN88_9ACTN</name>
<reference evidence="2" key="1">
    <citation type="submission" date="2020-12" db="EMBL/GenBank/DDBJ databases">
        <title>Genomic characterization of non-nitrogen-fixing Frankia strains.</title>
        <authorList>
            <person name="Carlos-Shanley C."/>
            <person name="Guerra T."/>
            <person name="Hahn D."/>
        </authorList>
    </citation>
    <scope>NUCLEOTIDE SEQUENCE</scope>
    <source>
        <strain evidence="2">CN6</strain>
    </source>
</reference>
<dbReference type="InterPro" id="IPR002934">
    <property type="entry name" value="Polymerase_NTP_transf_dom"/>
</dbReference>
<dbReference type="Pfam" id="PF01909">
    <property type="entry name" value="NTP_transf_2"/>
    <property type="match status" value="1"/>
</dbReference>
<proteinExistence type="predicted"/>
<dbReference type="EMBL" id="JAEACQ010000291">
    <property type="protein sequence ID" value="MBL7631975.1"/>
    <property type="molecule type" value="Genomic_DNA"/>
</dbReference>
<dbReference type="GO" id="GO:0016779">
    <property type="term" value="F:nucleotidyltransferase activity"/>
    <property type="evidence" value="ECO:0007669"/>
    <property type="project" value="InterPro"/>
</dbReference>
<evidence type="ECO:0000259" key="1">
    <source>
        <dbReference type="Pfam" id="PF01909"/>
    </source>
</evidence>
<organism evidence="2 3">
    <name type="scientific">Frankia nepalensis</name>
    <dbReference type="NCBI Taxonomy" id="1836974"/>
    <lineage>
        <taxon>Bacteria</taxon>
        <taxon>Bacillati</taxon>
        <taxon>Actinomycetota</taxon>
        <taxon>Actinomycetes</taxon>
        <taxon>Frankiales</taxon>
        <taxon>Frankiaceae</taxon>
        <taxon>Frankia</taxon>
    </lineage>
</organism>
<protein>
    <submittedName>
        <fullName evidence="2">Nucleotidyltransferase domain-containing protein</fullName>
    </submittedName>
</protein>
<evidence type="ECO:0000313" key="3">
    <source>
        <dbReference type="Proteomes" id="UP000604475"/>
    </source>
</evidence>
<dbReference type="AlphaFoldDB" id="A0A937RN88"/>
<gene>
    <name evidence="2" type="ORF">I7412_33425</name>
</gene>
<dbReference type="SUPFAM" id="SSF81301">
    <property type="entry name" value="Nucleotidyltransferase"/>
    <property type="match status" value="1"/>
</dbReference>
<feature type="domain" description="Polymerase nucleotidyl transferase" evidence="1">
    <location>
        <begin position="25"/>
        <end position="82"/>
    </location>
</feature>
<accession>A0A937RN88</accession>
<dbReference type="Proteomes" id="UP000604475">
    <property type="component" value="Unassembled WGS sequence"/>
</dbReference>
<dbReference type="InterPro" id="IPR043519">
    <property type="entry name" value="NT_sf"/>
</dbReference>
<keyword evidence="3" id="KW-1185">Reference proteome</keyword>
<dbReference type="RefSeq" id="WP_203004072.1">
    <property type="nucleotide sequence ID" value="NZ_JADWYU010000206.1"/>
</dbReference>
<comment type="caution">
    <text evidence="2">The sequence shown here is derived from an EMBL/GenBank/DDBJ whole genome shotgun (WGS) entry which is preliminary data.</text>
</comment>
<sequence>MKRITAIALLEEALRNLDARKGDWPIRLIDNLYVFGSVARGASEPHDIDIIIEHDVPHEWAVEAENLRTAGRNPDVRFREPIFGRRRSFQVLCNSRQEKFQAVLLWKRGDSLETALGRLHEIPEDPSAGRAPREAMIPAFDGLDRWISLSDRKNIAAAVSTGAIQVDRLLLADGAVADRKIETYLLGRWKPTSPLYRAACAVASYWQTHGVDFWATHLHGEDTRDWQTPHFASFNLRYTRAVPVCLTEHGGVEWLEVVHPTPRGPLNCLRIKPGDREKLVQSEWKF</sequence>
<evidence type="ECO:0000313" key="2">
    <source>
        <dbReference type="EMBL" id="MBL7631975.1"/>
    </source>
</evidence>